<evidence type="ECO:0000313" key="12">
    <source>
        <dbReference type="EMBL" id="GAX75488.1"/>
    </source>
</evidence>
<evidence type="ECO:0000256" key="7">
    <source>
        <dbReference type="RuleBase" id="RU003827"/>
    </source>
</evidence>
<accession>A0A250WXB5</accession>
<keyword evidence="13" id="KW-1185">Reference proteome</keyword>
<evidence type="ECO:0000256" key="4">
    <source>
        <dbReference type="ARBA" id="ARBA00022729"/>
    </source>
</evidence>
<comment type="caution">
    <text evidence="12">The sequence shown here is derived from an EMBL/GenBank/DDBJ whole genome shotgun (WGS) entry which is preliminary data.</text>
</comment>
<keyword evidence="3 7" id="KW-0812">Transmembrane</keyword>
<name>A0A250WXB5_9CHLO</name>
<dbReference type="GO" id="GO:0016020">
    <property type="term" value="C:membrane"/>
    <property type="evidence" value="ECO:0007669"/>
    <property type="project" value="UniProtKB-SubCell"/>
</dbReference>
<evidence type="ECO:0000256" key="6">
    <source>
        <dbReference type="ARBA" id="ARBA00023136"/>
    </source>
</evidence>
<evidence type="ECO:0000256" key="1">
    <source>
        <dbReference type="ARBA" id="ARBA00004479"/>
    </source>
</evidence>
<feature type="signal peptide" evidence="10">
    <location>
        <begin position="1"/>
        <end position="32"/>
    </location>
</feature>
<keyword evidence="5 9" id="KW-1133">Transmembrane helix</keyword>
<dbReference type="PROSITE" id="PS50866">
    <property type="entry name" value="GOLD"/>
    <property type="match status" value="1"/>
</dbReference>
<evidence type="ECO:0000259" key="11">
    <source>
        <dbReference type="PROSITE" id="PS50866"/>
    </source>
</evidence>
<evidence type="ECO:0000256" key="2">
    <source>
        <dbReference type="ARBA" id="ARBA00007104"/>
    </source>
</evidence>
<keyword evidence="8" id="KW-0175">Coiled coil</keyword>
<evidence type="ECO:0000256" key="3">
    <source>
        <dbReference type="ARBA" id="ARBA00022692"/>
    </source>
</evidence>
<proteinExistence type="inferred from homology"/>
<evidence type="ECO:0000256" key="9">
    <source>
        <dbReference type="SAM" id="Phobius"/>
    </source>
</evidence>
<dbReference type="SMART" id="SM01190">
    <property type="entry name" value="EMP24_GP25L"/>
    <property type="match status" value="1"/>
</dbReference>
<feature type="transmembrane region" description="Helical" evidence="9">
    <location>
        <begin position="186"/>
        <end position="208"/>
    </location>
</feature>
<feature type="coiled-coil region" evidence="8">
    <location>
        <begin position="144"/>
        <end position="171"/>
    </location>
</feature>
<organism evidence="12 13">
    <name type="scientific">Chlamydomonas eustigma</name>
    <dbReference type="NCBI Taxonomy" id="1157962"/>
    <lineage>
        <taxon>Eukaryota</taxon>
        <taxon>Viridiplantae</taxon>
        <taxon>Chlorophyta</taxon>
        <taxon>core chlorophytes</taxon>
        <taxon>Chlorophyceae</taxon>
        <taxon>CS clade</taxon>
        <taxon>Chlamydomonadales</taxon>
        <taxon>Chlamydomonadaceae</taxon>
        <taxon>Chlamydomonas</taxon>
    </lineage>
</organism>
<dbReference type="Proteomes" id="UP000232323">
    <property type="component" value="Unassembled WGS sequence"/>
</dbReference>
<evidence type="ECO:0000256" key="5">
    <source>
        <dbReference type="ARBA" id="ARBA00022989"/>
    </source>
</evidence>
<comment type="subcellular location">
    <subcellularLocation>
        <location evidence="1 7">Membrane</location>
        <topology evidence="1 7">Single-pass type I membrane protein</topology>
    </subcellularLocation>
</comment>
<reference evidence="12 13" key="1">
    <citation type="submission" date="2017-08" db="EMBL/GenBank/DDBJ databases">
        <title>Acidophilic green algal genome provides insights into adaptation to an acidic environment.</title>
        <authorList>
            <person name="Hirooka S."/>
            <person name="Hirose Y."/>
            <person name="Kanesaki Y."/>
            <person name="Higuchi S."/>
            <person name="Fujiwara T."/>
            <person name="Onuma R."/>
            <person name="Era A."/>
            <person name="Ohbayashi R."/>
            <person name="Uzuka A."/>
            <person name="Nozaki H."/>
            <person name="Yoshikawa H."/>
            <person name="Miyagishima S.Y."/>
        </authorList>
    </citation>
    <scope>NUCLEOTIDE SEQUENCE [LARGE SCALE GENOMIC DNA]</scope>
    <source>
        <strain evidence="12 13">NIES-2499</strain>
    </source>
</reference>
<sequence>MAQHLLGVAPLRRYNPTFVLALTLCMINVALGLEFDMLAQRKCIYEEINANVIVVGDYRAYHKDNEQADQQVELKVEDPHGNSVHDSYAKSSGQFVFTTKLAGEYKACFTALDTHNAISTKVKLDWKTGVAATDWSSVAKKEHLDSLTLELRRLEDSIREVYSEMLLLQQREQEMRDISEITNARVAWYSIASLLICVLSGMWQLWYLRRFFKRKKLM</sequence>
<evidence type="ECO:0000256" key="8">
    <source>
        <dbReference type="SAM" id="Coils"/>
    </source>
</evidence>
<feature type="domain" description="GOLD" evidence="11">
    <location>
        <begin position="41"/>
        <end position="153"/>
    </location>
</feature>
<feature type="chain" id="PRO_5013146116" description="GOLD domain-containing protein" evidence="10">
    <location>
        <begin position="33"/>
        <end position="218"/>
    </location>
</feature>
<dbReference type="InterPro" id="IPR015720">
    <property type="entry name" value="Emp24-like"/>
</dbReference>
<evidence type="ECO:0000256" key="10">
    <source>
        <dbReference type="SAM" id="SignalP"/>
    </source>
</evidence>
<protein>
    <recommendedName>
        <fullName evidence="11">GOLD domain-containing protein</fullName>
    </recommendedName>
</protein>
<dbReference type="STRING" id="1157962.A0A250WXB5"/>
<dbReference type="InterPro" id="IPR009038">
    <property type="entry name" value="GOLD_dom"/>
</dbReference>
<dbReference type="EMBL" id="BEGY01000012">
    <property type="protein sequence ID" value="GAX75488.1"/>
    <property type="molecule type" value="Genomic_DNA"/>
</dbReference>
<dbReference type="Pfam" id="PF01105">
    <property type="entry name" value="EMP24_GP25L"/>
    <property type="match status" value="1"/>
</dbReference>
<comment type="similarity">
    <text evidence="2 7">Belongs to the EMP24/GP25L family.</text>
</comment>
<dbReference type="AlphaFoldDB" id="A0A250WXB5"/>
<evidence type="ECO:0000313" key="13">
    <source>
        <dbReference type="Proteomes" id="UP000232323"/>
    </source>
</evidence>
<dbReference type="OrthoDB" id="1929172at2759"/>
<dbReference type="PANTHER" id="PTHR22811">
    <property type="entry name" value="TRANSMEMBRANE EMP24 DOMAIN-CONTAINING PROTEIN"/>
    <property type="match status" value="1"/>
</dbReference>
<gene>
    <name evidence="12" type="ORF">CEUSTIGMA_g2931.t1</name>
</gene>
<keyword evidence="6 9" id="KW-0472">Membrane</keyword>
<keyword evidence="4 10" id="KW-0732">Signal</keyword>